<dbReference type="EMBL" id="JH598398">
    <property type="status" value="NOT_ANNOTATED_CDS"/>
    <property type="molecule type" value="Genomic_DNA"/>
</dbReference>
<keyword evidence="2" id="KW-1185">Reference proteome</keyword>
<protein>
    <submittedName>
        <fullName evidence="1">Uncharacterized protein</fullName>
    </submittedName>
</protein>
<dbReference type="Proteomes" id="UP000011713">
    <property type="component" value="Unassembled WGS sequence"/>
</dbReference>
<sequence length="62" mass="6971">MVFRTIGVICAHRLVKSSASRKVVGQPCFETRLAQSGSLRCPCLLGGRHLSTMYPHFRIFCF</sequence>
<dbReference type="VEuPathDB" id="FungiDB:HpaG807375"/>
<reference evidence="1" key="2">
    <citation type="submission" date="2015-06" db="UniProtKB">
        <authorList>
            <consortium name="EnsemblProtists"/>
        </authorList>
    </citation>
    <scope>IDENTIFICATION</scope>
    <source>
        <strain evidence="1">Emoy2</strain>
    </source>
</reference>
<accession>M4BLU0</accession>
<dbReference type="AlphaFoldDB" id="M4BLU0"/>
<proteinExistence type="predicted"/>
<reference evidence="2" key="1">
    <citation type="journal article" date="2010" name="Science">
        <title>Signatures of adaptation to obligate biotrophy in the Hyaloperonospora arabidopsidis genome.</title>
        <authorList>
            <person name="Baxter L."/>
            <person name="Tripathy S."/>
            <person name="Ishaque N."/>
            <person name="Boot N."/>
            <person name="Cabral A."/>
            <person name="Kemen E."/>
            <person name="Thines M."/>
            <person name="Ah-Fong A."/>
            <person name="Anderson R."/>
            <person name="Badejoko W."/>
            <person name="Bittner-Eddy P."/>
            <person name="Boore J.L."/>
            <person name="Chibucos M.C."/>
            <person name="Coates M."/>
            <person name="Dehal P."/>
            <person name="Delehaunty K."/>
            <person name="Dong S."/>
            <person name="Downton P."/>
            <person name="Dumas B."/>
            <person name="Fabro G."/>
            <person name="Fronick C."/>
            <person name="Fuerstenberg S.I."/>
            <person name="Fulton L."/>
            <person name="Gaulin E."/>
            <person name="Govers F."/>
            <person name="Hughes L."/>
            <person name="Humphray S."/>
            <person name="Jiang R.H."/>
            <person name="Judelson H."/>
            <person name="Kamoun S."/>
            <person name="Kyung K."/>
            <person name="Meijer H."/>
            <person name="Minx P."/>
            <person name="Morris P."/>
            <person name="Nelson J."/>
            <person name="Phuntumart V."/>
            <person name="Qutob D."/>
            <person name="Rehmany A."/>
            <person name="Rougon-Cardoso A."/>
            <person name="Ryden P."/>
            <person name="Torto-Alalibo T."/>
            <person name="Studholme D."/>
            <person name="Wang Y."/>
            <person name="Win J."/>
            <person name="Wood J."/>
            <person name="Clifton S.W."/>
            <person name="Rogers J."/>
            <person name="Van den Ackerveken G."/>
            <person name="Jones J.D."/>
            <person name="McDowell J.M."/>
            <person name="Beynon J."/>
            <person name="Tyler B.M."/>
        </authorList>
    </citation>
    <scope>NUCLEOTIDE SEQUENCE [LARGE SCALE GENOMIC DNA]</scope>
    <source>
        <strain evidence="2">Emoy2</strain>
    </source>
</reference>
<evidence type="ECO:0000313" key="1">
    <source>
        <dbReference type="EnsemblProtists" id="HpaP807375"/>
    </source>
</evidence>
<name>M4BLU0_HYAAE</name>
<dbReference type="EnsemblProtists" id="HpaT807375">
    <property type="protein sequence ID" value="HpaP807375"/>
    <property type="gene ID" value="HpaG807375"/>
</dbReference>
<evidence type="ECO:0000313" key="2">
    <source>
        <dbReference type="Proteomes" id="UP000011713"/>
    </source>
</evidence>
<dbReference type="InParanoid" id="M4BLU0"/>
<organism evidence="1 2">
    <name type="scientific">Hyaloperonospora arabidopsidis (strain Emoy2)</name>
    <name type="common">Downy mildew agent</name>
    <name type="synonym">Peronospora arabidopsidis</name>
    <dbReference type="NCBI Taxonomy" id="559515"/>
    <lineage>
        <taxon>Eukaryota</taxon>
        <taxon>Sar</taxon>
        <taxon>Stramenopiles</taxon>
        <taxon>Oomycota</taxon>
        <taxon>Peronosporomycetes</taxon>
        <taxon>Peronosporales</taxon>
        <taxon>Peronosporaceae</taxon>
        <taxon>Hyaloperonospora</taxon>
    </lineage>
</organism>
<dbReference type="HOGENOM" id="CLU_2908872_0_0_1"/>